<name>A0ABR4FJD9_9EURO</name>
<evidence type="ECO:0000313" key="2">
    <source>
        <dbReference type="Proteomes" id="UP001610563"/>
    </source>
</evidence>
<reference evidence="1 2" key="1">
    <citation type="submission" date="2024-07" db="EMBL/GenBank/DDBJ databases">
        <title>Section-level genome sequencing and comparative genomics of Aspergillus sections Usti and Cavernicolus.</title>
        <authorList>
            <consortium name="Lawrence Berkeley National Laboratory"/>
            <person name="Nybo J.L."/>
            <person name="Vesth T.C."/>
            <person name="Theobald S."/>
            <person name="Frisvad J.C."/>
            <person name="Larsen T.O."/>
            <person name="Kjaerboelling I."/>
            <person name="Rothschild-Mancinelli K."/>
            <person name="Lyhne E.K."/>
            <person name="Kogle M.E."/>
            <person name="Barry K."/>
            <person name="Clum A."/>
            <person name="Na H."/>
            <person name="Ledsgaard L."/>
            <person name="Lin J."/>
            <person name="Lipzen A."/>
            <person name="Kuo A."/>
            <person name="Riley R."/>
            <person name="Mondo S."/>
            <person name="Labutti K."/>
            <person name="Haridas S."/>
            <person name="Pangalinan J."/>
            <person name="Salamov A.A."/>
            <person name="Simmons B.A."/>
            <person name="Magnuson J.K."/>
            <person name="Chen J."/>
            <person name="Drula E."/>
            <person name="Henrissat B."/>
            <person name="Wiebenga A."/>
            <person name="Lubbers R.J."/>
            <person name="Gomes A.C."/>
            <person name="Makela M.R."/>
            <person name="Stajich J."/>
            <person name="Grigoriev I.V."/>
            <person name="Mortensen U.H."/>
            <person name="De Vries R.P."/>
            <person name="Baker S.E."/>
            <person name="Andersen M.R."/>
        </authorList>
    </citation>
    <scope>NUCLEOTIDE SEQUENCE [LARGE SCALE GENOMIC DNA]</scope>
    <source>
        <strain evidence="1 2">CBS 209.92</strain>
    </source>
</reference>
<gene>
    <name evidence="1" type="ORF">BJX66DRAFT_131538</name>
</gene>
<dbReference type="EMBL" id="JBFTWV010000243">
    <property type="protein sequence ID" value="KAL2783355.1"/>
    <property type="molecule type" value="Genomic_DNA"/>
</dbReference>
<protein>
    <submittedName>
        <fullName evidence="1">Uncharacterized protein</fullName>
    </submittedName>
</protein>
<proteinExistence type="predicted"/>
<organism evidence="1 2">
    <name type="scientific">Aspergillus keveii</name>
    <dbReference type="NCBI Taxonomy" id="714993"/>
    <lineage>
        <taxon>Eukaryota</taxon>
        <taxon>Fungi</taxon>
        <taxon>Dikarya</taxon>
        <taxon>Ascomycota</taxon>
        <taxon>Pezizomycotina</taxon>
        <taxon>Eurotiomycetes</taxon>
        <taxon>Eurotiomycetidae</taxon>
        <taxon>Eurotiales</taxon>
        <taxon>Aspergillaceae</taxon>
        <taxon>Aspergillus</taxon>
        <taxon>Aspergillus subgen. Nidulantes</taxon>
    </lineage>
</organism>
<accession>A0ABR4FJD9</accession>
<evidence type="ECO:0000313" key="1">
    <source>
        <dbReference type="EMBL" id="KAL2783355.1"/>
    </source>
</evidence>
<comment type="caution">
    <text evidence="1">The sequence shown here is derived from an EMBL/GenBank/DDBJ whole genome shotgun (WGS) entry which is preliminary data.</text>
</comment>
<dbReference type="Proteomes" id="UP001610563">
    <property type="component" value="Unassembled WGS sequence"/>
</dbReference>
<keyword evidence="2" id="KW-1185">Reference proteome</keyword>
<sequence length="283" mass="30855">MANRGLFFFYAPTSGFPPGGPIRLGNVITSVKRPQLPLSSSPPPEHCDIFKTQKRSVQYTKEKLQDGKFSILTRFLNVLGFGVDIGAEIDNSDEETFTFKTLETTEFIPTPSYIQTCVEAENVRRYLQITRYRRPVYIITGLKVVTGANASTLSSRTWGRTLAVEVDGTILSGGTVPIGGGPRVEGKVGIKAGTKREGSSDFVFAFRASKVLVGKVTGQAVSEEDYRKAVMIGNKTVKLNWPEISDLTVEEPDAEGEGFDAEELMDDDDAVVCAIPRDAGSND</sequence>